<organism evidence="1 2">
    <name type="scientific">Favolaschia claudopus</name>
    <dbReference type="NCBI Taxonomy" id="2862362"/>
    <lineage>
        <taxon>Eukaryota</taxon>
        <taxon>Fungi</taxon>
        <taxon>Dikarya</taxon>
        <taxon>Basidiomycota</taxon>
        <taxon>Agaricomycotina</taxon>
        <taxon>Agaricomycetes</taxon>
        <taxon>Agaricomycetidae</taxon>
        <taxon>Agaricales</taxon>
        <taxon>Marasmiineae</taxon>
        <taxon>Mycenaceae</taxon>
        <taxon>Favolaschia</taxon>
    </lineage>
</organism>
<evidence type="ECO:0008006" key="3">
    <source>
        <dbReference type="Google" id="ProtNLM"/>
    </source>
</evidence>
<keyword evidence="2" id="KW-1185">Reference proteome</keyword>
<comment type="caution">
    <text evidence="1">The sequence shown here is derived from an EMBL/GenBank/DDBJ whole genome shotgun (WGS) entry which is preliminary data.</text>
</comment>
<evidence type="ECO:0000313" key="2">
    <source>
        <dbReference type="Proteomes" id="UP001362999"/>
    </source>
</evidence>
<name>A0AAW0B8R6_9AGAR</name>
<dbReference type="AlphaFoldDB" id="A0AAW0B8R6"/>
<protein>
    <recommendedName>
        <fullName evidence="3">F-box domain-containing protein</fullName>
    </recommendedName>
</protein>
<dbReference type="Proteomes" id="UP001362999">
    <property type="component" value="Unassembled WGS sequence"/>
</dbReference>
<dbReference type="InterPro" id="IPR032675">
    <property type="entry name" value="LRR_dom_sf"/>
</dbReference>
<proteinExistence type="predicted"/>
<dbReference type="Gene3D" id="3.80.10.10">
    <property type="entry name" value="Ribonuclease Inhibitor"/>
    <property type="match status" value="1"/>
</dbReference>
<dbReference type="EMBL" id="JAWWNJ010000037">
    <property type="protein sequence ID" value="KAK7022385.1"/>
    <property type="molecule type" value="Genomic_DNA"/>
</dbReference>
<gene>
    <name evidence="1" type="ORF">R3P38DRAFT_1117930</name>
</gene>
<accession>A0AAW0B8R6</accession>
<reference evidence="1 2" key="1">
    <citation type="journal article" date="2024" name="J Genomics">
        <title>Draft genome sequencing and assembly of Favolaschia claudopus CIRM-BRFM 2984 isolated from oak limbs.</title>
        <authorList>
            <person name="Navarro D."/>
            <person name="Drula E."/>
            <person name="Chaduli D."/>
            <person name="Cazenave R."/>
            <person name="Ahrendt S."/>
            <person name="Wang J."/>
            <person name="Lipzen A."/>
            <person name="Daum C."/>
            <person name="Barry K."/>
            <person name="Grigoriev I.V."/>
            <person name="Favel A."/>
            <person name="Rosso M.N."/>
            <person name="Martin F."/>
        </authorList>
    </citation>
    <scope>NUCLEOTIDE SEQUENCE [LARGE SCALE GENOMIC DNA]</scope>
    <source>
        <strain evidence="1 2">CIRM-BRFM 2984</strain>
    </source>
</reference>
<evidence type="ECO:0000313" key="1">
    <source>
        <dbReference type="EMBL" id="KAK7022385.1"/>
    </source>
</evidence>
<sequence length="452" mass="51474">MPQNRAIPELQKDLDDISSAIDAQQAILHALFIKRSETRRRLNFLLDPMARLPLEIQSHIFLCVDSDRNPPNSNPKPNHQSPPMLFLAVCQLWRGIALSIPNLWASLWIDLVARRPSHFELCELWLKSARSLPLSITLHGSLQLDQIVEDFLAQYSHQFQSLTLRVLRNNVMRPWFTWKISEGSLSSLKTLSIEPVHFHAFYGNIGEWLGILRTAPGLSYCKMVNTFNQEEQEANILPSQPLMLASLECMHLGERGALNLQGDMGSNSLAILQYLTLPALKILTLSEPDIADEAFLSFFSSSSPPLESLEMTLPHQAPWPDTIVSRFLRLVPMLTMLDLSAALRYHELDLFLPFVDILGSSSEVLPHLRAIVFHTDTAVTIHYNSVLSMLRFRFTLCPTRLELFELRFGEFVYPDYTHDLQNGLPNEEVRVGLQQLVRDGLKIHIGRTENLL</sequence>